<comment type="caution">
    <text evidence="2">The sequence shown here is derived from an EMBL/GenBank/DDBJ whole genome shotgun (WGS) entry which is preliminary data.</text>
</comment>
<evidence type="ECO:0000256" key="1">
    <source>
        <dbReference type="SAM" id="Phobius"/>
    </source>
</evidence>
<evidence type="ECO:0000313" key="3">
    <source>
        <dbReference type="Proteomes" id="UP000664859"/>
    </source>
</evidence>
<evidence type="ECO:0000313" key="2">
    <source>
        <dbReference type="EMBL" id="KAG5191612.1"/>
    </source>
</evidence>
<protein>
    <submittedName>
        <fullName evidence="2">Uncharacterized protein</fullName>
    </submittedName>
</protein>
<feature type="transmembrane region" description="Helical" evidence="1">
    <location>
        <begin position="106"/>
        <end position="123"/>
    </location>
</feature>
<dbReference type="EMBL" id="JAFCMP010000017">
    <property type="protein sequence ID" value="KAG5191612.1"/>
    <property type="molecule type" value="Genomic_DNA"/>
</dbReference>
<accession>A0A835ZC08</accession>
<keyword evidence="1" id="KW-0472">Membrane</keyword>
<name>A0A835ZC08_9STRA</name>
<feature type="non-terminal residue" evidence="2">
    <location>
        <position position="163"/>
    </location>
</feature>
<dbReference type="AlphaFoldDB" id="A0A835ZC08"/>
<keyword evidence="3" id="KW-1185">Reference proteome</keyword>
<reference evidence="2" key="1">
    <citation type="submission" date="2021-02" db="EMBL/GenBank/DDBJ databases">
        <title>First Annotated Genome of the Yellow-green Alga Tribonema minus.</title>
        <authorList>
            <person name="Mahan K.M."/>
        </authorList>
    </citation>
    <scope>NUCLEOTIDE SEQUENCE</scope>
    <source>
        <strain evidence="2">UTEX B ZZ1240</strain>
    </source>
</reference>
<keyword evidence="1" id="KW-0812">Transmembrane</keyword>
<feature type="transmembrane region" description="Helical" evidence="1">
    <location>
        <begin position="20"/>
        <end position="37"/>
    </location>
</feature>
<dbReference type="Proteomes" id="UP000664859">
    <property type="component" value="Unassembled WGS sequence"/>
</dbReference>
<keyword evidence="1" id="KW-1133">Transmembrane helix</keyword>
<dbReference type="OrthoDB" id="188638at2759"/>
<gene>
    <name evidence="2" type="ORF">JKP88DRAFT_295514</name>
</gene>
<organism evidence="2 3">
    <name type="scientific">Tribonema minus</name>
    <dbReference type="NCBI Taxonomy" id="303371"/>
    <lineage>
        <taxon>Eukaryota</taxon>
        <taxon>Sar</taxon>
        <taxon>Stramenopiles</taxon>
        <taxon>Ochrophyta</taxon>
        <taxon>PX clade</taxon>
        <taxon>Xanthophyceae</taxon>
        <taxon>Tribonematales</taxon>
        <taxon>Tribonemataceae</taxon>
        <taxon>Tribonema</taxon>
    </lineage>
</organism>
<sequence length="163" mass="17369">MSCKISSALTYSGSQLDVGLNYFGLVVCTTAVAVVLRPASKHCRRYRNYAQSSWIPLTAGLFVLQIGADCGADAEGISAVWAAQAGFLAVGWRLMPAMYRPRPARLATAAALSTALGLTVYYAMVEDAITSVAHAVAFGVGCALSRLHRRFFQIHDAGGDDHQ</sequence>
<proteinExistence type="predicted"/>